<sequence length="165" mass="17774">MRLPWPWRRKPASQHGDVPVAVGTHLHVAAGDEDDDNGVDSESTASSERSHLTLPVEEPVHVHDEADPQDGVHAHYEVAGSVSDEDTPSGSDSDSEPNGAGHRSRAAKRHHNPRGGRRRRSARVPAFTVAGTAAAVMLLVLAVLVTWKRRQRAAGCKLDGAQLLR</sequence>
<protein>
    <submittedName>
        <fullName evidence="3">Uncharacterized protein</fullName>
    </submittedName>
</protein>
<accession>B6UHA2</accession>
<name>B6UHA2_MAIZE</name>
<feature type="transmembrane region" description="Helical" evidence="2">
    <location>
        <begin position="124"/>
        <end position="147"/>
    </location>
</feature>
<reference evidence="3" key="1">
    <citation type="journal article" date="2009" name="Plant Mol. Biol.">
        <title>Insights into corn genes derived from large-scale cDNA sequencing.</title>
        <authorList>
            <person name="Alexandrov N.N."/>
            <person name="Brover V.V."/>
            <person name="Freidin S."/>
            <person name="Troukhan M.E."/>
            <person name="Tatarinova T.V."/>
            <person name="Zhang H."/>
            <person name="Swaller T.J."/>
            <person name="Lu Y.P."/>
            <person name="Bouck J."/>
            <person name="Flavell R.B."/>
            <person name="Feldmann K.A."/>
        </authorList>
    </citation>
    <scope>NUCLEOTIDE SEQUENCE</scope>
</reference>
<dbReference type="EMBL" id="EU976617">
    <property type="protein sequence ID" value="ACG48735.1"/>
    <property type="molecule type" value="mRNA"/>
</dbReference>
<feature type="compositionally biased region" description="Basic residues" evidence="1">
    <location>
        <begin position="102"/>
        <end position="122"/>
    </location>
</feature>
<dbReference type="AlphaFoldDB" id="B6UHA2"/>
<evidence type="ECO:0000256" key="1">
    <source>
        <dbReference type="SAM" id="MobiDB-lite"/>
    </source>
</evidence>
<proteinExistence type="evidence at transcript level"/>
<feature type="compositionally biased region" description="Basic and acidic residues" evidence="1">
    <location>
        <begin position="58"/>
        <end position="76"/>
    </location>
</feature>
<keyword evidence="2" id="KW-0472">Membrane</keyword>
<evidence type="ECO:0000256" key="2">
    <source>
        <dbReference type="SAM" id="Phobius"/>
    </source>
</evidence>
<dbReference type="ExpressionAtlas" id="B6UHA2">
    <property type="expression patterns" value="baseline and differential"/>
</dbReference>
<feature type="region of interest" description="Disordered" evidence="1">
    <location>
        <begin position="1"/>
        <end position="123"/>
    </location>
</feature>
<organism evidence="3">
    <name type="scientific">Zea mays</name>
    <name type="common">Maize</name>
    <dbReference type="NCBI Taxonomy" id="4577"/>
    <lineage>
        <taxon>Eukaryota</taxon>
        <taxon>Viridiplantae</taxon>
        <taxon>Streptophyta</taxon>
        <taxon>Embryophyta</taxon>
        <taxon>Tracheophyta</taxon>
        <taxon>Spermatophyta</taxon>
        <taxon>Magnoliopsida</taxon>
        <taxon>Liliopsida</taxon>
        <taxon>Poales</taxon>
        <taxon>Poaceae</taxon>
        <taxon>PACMAD clade</taxon>
        <taxon>Panicoideae</taxon>
        <taxon>Andropogonodae</taxon>
        <taxon>Andropogoneae</taxon>
        <taxon>Tripsacinae</taxon>
        <taxon>Zea</taxon>
    </lineage>
</organism>
<keyword evidence="2" id="KW-1133">Transmembrane helix</keyword>
<evidence type="ECO:0000313" key="3">
    <source>
        <dbReference type="EMBL" id="ACG48735.1"/>
    </source>
</evidence>
<keyword evidence="2" id="KW-0812">Transmembrane</keyword>